<keyword evidence="2" id="KW-1133">Transmembrane helix</keyword>
<dbReference type="EMBL" id="VEVO01000021">
    <property type="protein sequence ID" value="KAF0024511.1"/>
    <property type="molecule type" value="Genomic_DNA"/>
</dbReference>
<organism evidence="3 4">
    <name type="scientific">Scophthalmus maximus</name>
    <name type="common">Turbot</name>
    <name type="synonym">Psetta maxima</name>
    <dbReference type="NCBI Taxonomy" id="52904"/>
    <lineage>
        <taxon>Eukaryota</taxon>
        <taxon>Metazoa</taxon>
        <taxon>Chordata</taxon>
        <taxon>Craniata</taxon>
        <taxon>Vertebrata</taxon>
        <taxon>Euteleostomi</taxon>
        <taxon>Actinopterygii</taxon>
        <taxon>Neopterygii</taxon>
        <taxon>Teleostei</taxon>
        <taxon>Neoteleostei</taxon>
        <taxon>Acanthomorphata</taxon>
        <taxon>Carangaria</taxon>
        <taxon>Pleuronectiformes</taxon>
        <taxon>Pleuronectoidei</taxon>
        <taxon>Scophthalmidae</taxon>
        <taxon>Scophthalmus</taxon>
    </lineage>
</organism>
<keyword evidence="2" id="KW-0812">Transmembrane</keyword>
<dbReference type="Proteomes" id="UP000438429">
    <property type="component" value="Unassembled WGS sequence"/>
</dbReference>
<evidence type="ECO:0000256" key="1">
    <source>
        <dbReference type="SAM" id="MobiDB-lite"/>
    </source>
</evidence>
<feature type="compositionally biased region" description="Basic and acidic residues" evidence="1">
    <location>
        <begin position="153"/>
        <end position="169"/>
    </location>
</feature>
<accession>A0A6A4RZY6</accession>
<proteinExistence type="predicted"/>
<evidence type="ECO:0000313" key="3">
    <source>
        <dbReference type="EMBL" id="KAF0024511.1"/>
    </source>
</evidence>
<sequence>MIPEPKCSLHPFGSNRVTMFSTFLCAMILATCLAACLIEQPSINLLNIYINNNKEYNVRADKIRRFYLGRWKKLESVSNSDTPPAGNQLHGGQEVLRTQKGVSSSASQVDVISLIRHGHTRILSHSAKSTVNDRGLRTGCVRRDTSALQTQVFDREKQKATDPLSRTDDTADISEGDERPDSLMRTWFHVSSVMINAAYKCIYRVQDTKNYRFVVNIEFRTEMDRGLNVLPVLEVVDEGSCKRATRKHQMQNKALETCIINVYANALILMYYVLLHMGFDSFTLAALQNSSLFHSPIAAFPPLSILL</sequence>
<feature type="transmembrane region" description="Helical" evidence="2">
    <location>
        <begin position="20"/>
        <end position="38"/>
    </location>
</feature>
<gene>
    <name evidence="3" type="ORF">F2P81_023313</name>
</gene>
<protein>
    <submittedName>
        <fullName evidence="3">Uncharacterized protein</fullName>
    </submittedName>
</protein>
<dbReference type="AlphaFoldDB" id="A0A6A4RZY6"/>
<name>A0A6A4RZY6_SCOMX</name>
<evidence type="ECO:0000313" key="4">
    <source>
        <dbReference type="Proteomes" id="UP000438429"/>
    </source>
</evidence>
<feature type="transmembrane region" description="Helical" evidence="2">
    <location>
        <begin position="254"/>
        <end position="274"/>
    </location>
</feature>
<keyword evidence="2" id="KW-0472">Membrane</keyword>
<feature type="region of interest" description="Disordered" evidence="1">
    <location>
        <begin position="151"/>
        <end position="177"/>
    </location>
</feature>
<comment type="caution">
    <text evidence="3">The sequence shown here is derived from an EMBL/GenBank/DDBJ whole genome shotgun (WGS) entry which is preliminary data.</text>
</comment>
<evidence type="ECO:0000256" key="2">
    <source>
        <dbReference type="SAM" id="Phobius"/>
    </source>
</evidence>
<reference evidence="3 4" key="1">
    <citation type="submission" date="2019-06" db="EMBL/GenBank/DDBJ databases">
        <title>Draft genomes of female and male turbot (Scophthalmus maximus).</title>
        <authorList>
            <person name="Xu H."/>
            <person name="Xu X.-W."/>
            <person name="Shao C."/>
            <person name="Chen S."/>
        </authorList>
    </citation>
    <scope>NUCLEOTIDE SEQUENCE [LARGE SCALE GENOMIC DNA]</scope>
    <source>
        <strain evidence="3">Ysfricsl-2016a</strain>
        <tissue evidence="3">Blood</tissue>
    </source>
</reference>